<dbReference type="AlphaFoldDB" id="A0A0E9U4V1"/>
<name>A0A0E9U4V1_ANGAN</name>
<evidence type="ECO:0000313" key="1">
    <source>
        <dbReference type="EMBL" id="JAH60934.1"/>
    </source>
</evidence>
<protein>
    <submittedName>
        <fullName evidence="1">Uncharacterized protein</fullName>
    </submittedName>
</protein>
<sequence length="31" mass="3708">MILFPMRKYSESACLFPRNLKSKLYKHAPHT</sequence>
<dbReference type="EMBL" id="GBXM01047643">
    <property type="protein sequence ID" value="JAH60934.1"/>
    <property type="molecule type" value="Transcribed_RNA"/>
</dbReference>
<organism evidence="1">
    <name type="scientific">Anguilla anguilla</name>
    <name type="common">European freshwater eel</name>
    <name type="synonym">Muraena anguilla</name>
    <dbReference type="NCBI Taxonomy" id="7936"/>
    <lineage>
        <taxon>Eukaryota</taxon>
        <taxon>Metazoa</taxon>
        <taxon>Chordata</taxon>
        <taxon>Craniata</taxon>
        <taxon>Vertebrata</taxon>
        <taxon>Euteleostomi</taxon>
        <taxon>Actinopterygii</taxon>
        <taxon>Neopterygii</taxon>
        <taxon>Teleostei</taxon>
        <taxon>Anguilliformes</taxon>
        <taxon>Anguillidae</taxon>
        <taxon>Anguilla</taxon>
    </lineage>
</organism>
<reference evidence="1" key="2">
    <citation type="journal article" date="2015" name="Fish Shellfish Immunol.">
        <title>Early steps in the European eel (Anguilla anguilla)-Vibrio vulnificus interaction in the gills: Role of the RtxA13 toxin.</title>
        <authorList>
            <person name="Callol A."/>
            <person name="Pajuelo D."/>
            <person name="Ebbesson L."/>
            <person name="Teles M."/>
            <person name="MacKenzie S."/>
            <person name="Amaro C."/>
        </authorList>
    </citation>
    <scope>NUCLEOTIDE SEQUENCE</scope>
</reference>
<proteinExistence type="predicted"/>
<accession>A0A0E9U4V1</accession>
<reference evidence="1" key="1">
    <citation type="submission" date="2014-11" db="EMBL/GenBank/DDBJ databases">
        <authorList>
            <person name="Amaro Gonzalez C."/>
        </authorList>
    </citation>
    <scope>NUCLEOTIDE SEQUENCE</scope>
</reference>